<comment type="subcellular location">
    <subcellularLocation>
        <location evidence="1">Secreted</location>
    </subcellularLocation>
</comment>
<evidence type="ECO:0000256" key="3">
    <source>
        <dbReference type="ARBA" id="ARBA00012031"/>
    </source>
</evidence>
<evidence type="ECO:0000256" key="6">
    <source>
        <dbReference type="ARBA" id="ARBA00022676"/>
    </source>
</evidence>
<evidence type="ECO:0000313" key="12">
    <source>
        <dbReference type="Proteomes" id="UP000183658"/>
    </source>
</evidence>
<evidence type="ECO:0000256" key="8">
    <source>
        <dbReference type="ARBA" id="ARBA00022695"/>
    </source>
</evidence>
<evidence type="ECO:0000256" key="7">
    <source>
        <dbReference type="ARBA" id="ARBA00022679"/>
    </source>
</evidence>
<organism evidence="11 12">
    <name type="scientific">Flavobacterium frigoris</name>
    <dbReference type="NCBI Taxonomy" id="229204"/>
    <lineage>
        <taxon>Bacteria</taxon>
        <taxon>Pseudomonadati</taxon>
        <taxon>Bacteroidota</taxon>
        <taxon>Flavobacteriia</taxon>
        <taxon>Flavobacteriales</taxon>
        <taxon>Flavobacteriaceae</taxon>
        <taxon>Flavobacterium</taxon>
    </lineage>
</organism>
<comment type="similarity">
    <text evidence="2">Belongs to the Arg-specific ADP-ribosyltransferase family.</text>
</comment>
<accession>A0A1H9S3Y7</accession>
<dbReference type="PANTHER" id="PTHR10339">
    <property type="entry name" value="ADP-RIBOSYLTRANSFERASE"/>
    <property type="match status" value="1"/>
</dbReference>
<evidence type="ECO:0000256" key="9">
    <source>
        <dbReference type="ARBA" id="ARBA00023026"/>
    </source>
</evidence>
<evidence type="ECO:0000256" key="5">
    <source>
        <dbReference type="ARBA" id="ARBA00022656"/>
    </source>
</evidence>
<keyword evidence="9" id="KW-0843">Virulence</keyword>
<protein>
    <recommendedName>
        <fullName evidence="3">NAD(+)--protein-arginine ADP-ribosyltransferase</fullName>
        <ecNumber evidence="3">2.4.2.31</ecNumber>
    </recommendedName>
</protein>
<evidence type="ECO:0000256" key="1">
    <source>
        <dbReference type="ARBA" id="ARBA00004613"/>
    </source>
</evidence>
<dbReference type="InterPro" id="IPR000768">
    <property type="entry name" value="ART"/>
</dbReference>
<dbReference type="GO" id="GO:0005576">
    <property type="term" value="C:extracellular region"/>
    <property type="evidence" value="ECO:0007669"/>
    <property type="project" value="UniProtKB-SubCell"/>
</dbReference>
<evidence type="ECO:0000256" key="2">
    <source>
        <dbReference type="ARBA" id="ARBA00009558"/>
    </source>
</evidence>
<dbReference type="Proteomes" id="UP000183658">
    <property type="component" value="Unassembled WGS sequence"/>
</dbReference>
<dbReference type="GO" id="GO:0003950">
    <property type="term" value="F:NAD+ poly-ADP-ribosyltransferase activity"/>
    <property type="evidence" value="ECO:0007669"/>
    <property type="project" value="TreeGrafter"/>
</dbReference>
<gene>
    <name evidence="11" type="ORF">SAMN05444355_1421</name>
</gene>
<comment type="catalytic activity">
    <reaction evidence="10">
        <text>L-arginyl-[protein] + NAD(+) = N(omega)-(ADP-D-ribosyl)-L-arginyl-[protein] + nicotinamide + H(+)</text>
        <dbReference type="Rhea" id="RHEA:19149"/>
        <dbReference type="Rhea" id="RHEA-COMP:10532"/>
        <dbReference type="Rhea" id="RHEA-COMP:15087"/>
        <dbReference type="ChEBI" id="CHEBI:15378"/>
        <dbReference type="ChEBI" id="CHEBI:17154"/>
        <dbReference type="ChEBI" id="CHEBI:29965"/>
        <dbReference type="ChEBI" id="CHEBI:57540"/>
        <dbReference type="ChEBI" id="CHEBI:142554"/>
        <dbReference type="EC" id="2.4.2.31"/>
    </reaction>
</comment>
<dbReference type="OrthoDB" id="1521695at2"/>
<dbReference type="Gene3D" id="3.90.176.10">
    <property type="entry name" value="Toxin ADP-ribosyltransferase, Chain A, domain 1"/>
    <property type="match status" value="1"/>
</dbReference>
<dbReference type="Pfam" id="PF01129">
    <property type="entry name" value="ART"/>
    <property type="match status" value="1"/>
</dbReference>
<evidence type="ECO:0000256" key="4">
    <source>
        <dbReference type="ARBA" id="ARBA00022525"/>
    </source>
</evidence>
<evidence type="ECO:0000256" key="10">
    <source>
        <dbReference type="ARBA" id="ARBA00047597"/>
    </source>
</evidence>
<reference evidence="12" key="1">
    <citation type="submission" date="2016-10" db="EMBL/GenBank/DDBJ databases">
        <authorList>
            <person name="Varghese N."/>
            <person name="Submissions S."/>
        </authorList>
    </citation>
    <scope>NUCLEOTIDE SEQUENCE [LARGE SCALE GENOMIC DNA]</scope>
    <source>
        <strain evidence="12">DSM 15719</strain>
    </source>
</reference>
<sequence length="246" mass="27452">MIKGTVLETIEDCVYLNADNVVSKATLEVVDDGGKVGLSVQGARSLWKTFLDDAFVLTKRAEVIAENLPTRFPNLSIDELTAIKVYTSDQMRNGSKIYQTLNTELRAGTLSDFNNELNDLLNRGLGKLTPHNGNVFRGVYGAEANLAKSWKVGDEIPFKDFKSSSTNKQVAAYDFSYSKGESVIYEIKGANGSNVCGISCMPNEMEVMFRSNLKFKVKEVDLNHMIFDKNFEHQNKFTKIVLELIP</sequence>
<dbReference type="AlphaFoldDB" id="A0A1H9S3Y7"/>
<evidence type="ECO:0000313" key="11">
    <source>
        <dbReference type="EMBL" id="SER79701.1"/>
    </source>
</evidence>
<dbReference type="PROSITE" id="PS51996">
    <property type="entry name" value="TR_MART"/>
    <property type="match status" value="1"/>
</dbReference>
<dbReference type="PANTHER" id="PTHR10339:SF25">
    <property type="entry name" value="SECRETED EXOENZYME S"/>
    <property type="match status" value="1"/>
</dbReference>
<dbReference type="GO" id="GO:0016779">
    <property type="term" value="F:nucleotidyltransferase activity"/>
    <property type="evidence" value="ECO:0007669"/>
    <property type="project" value="UniProtKB-KW"/>
</dbReference>
<dbReference type="GO" id="GO:0106274">
    <property type="term" value="F:NAD+-protein-arginine ADP-ribosyltransferase activity"/>
    <property type="evidence" value="ECO:0007669"/>
    <property type="project" value="UniProtKB-EC"/>
</dbReference>
<dbReference type="InterPro" id="IPR050999">
    <property type="entry name" value="ADP-ribosyltransferase_ARG"/>
</dbReference>
<keyword evidence="12" id="KW-1185">Reference proteome</keyword>
<dbReference type="GO" id="GO:0090729">
    <property type="term" value="F:toxin activity"/>
    <property type="evidence" value="ECO:0007669"/>
    <property type="project" value="UniProtKB-KW"/>
</dbReference>
<dbReference type="SUPFAM" id="SSF56399">
    <property type="entry name" value="ADP-ribosylation"/>
    <property type="match status" value="1"/>
</dbReference>
<keyword evidence="8" id="KW-0548">Nucleotidyltransferase</keyword>
<name>A0A1H9S3Y7_FLAFI</name>
<dbReference type="EMBL" id="FOFZ01000042">
    <property type="protein sequence ID" value="SER79701.1"/>
    <property type="molecule type" value="Genomic_DNA"/>
</dbReference>
<keyword evidence="5" id="KW-0800">Toxin</keyword>
<keyword evidence="6" id="KW-0328">Glycosyltransferase</keyword>
<dbReference type="EC" id="2.4.2.31" evidence="3"/>
<keyword evidence="7 11" id="KW-0808">Transferase</keyword>
<keyword evidence="4" id="KW-0964">Secreted</keyword>
<proteinExistence type="inferred from homology"/>